<dbReference type="OrthoDB" id="9791538at2"/>
<feature type="chain" id="PRO_5009908014" evidence="1">
    <location>
        <begin position="20"/>
        <end position="171"/>
    </location>
</feature>
<dbReference type="InterPro" id="IPR003718">
    <property type="entry name" value="OsmC/Ohr_fam"/>
</dbReference>
<keyword evidence="1" id="KW-0732">Signal</keyword>
<name>A0A1M4W045_9BACT</name>
<gene>
    <name evidence="2" type="ORF">SAMN05444362_10285</name>
</gene>
<keyword evidence="3" id="KW-1185">Reference proteome</keyword>
<dbReference type="Proteomes" id="UP000184480">
    <property type="component" value="Unassembled WGS sequence"/>
</dbReference>
<dbReference type="InterPro" id="IPR052924">
    <property type="entry name" value="OsmC/Ohr_hydroprdx_reductase"/>
</dbReference>
<dbReference type="InterPro" id="IPR036102">
    <property type="entry name" value="OsmC/Ohrsf"/>
</dbReference>
<dbReference type="Pfam" id="PF02566">
    <property type="entry name" value="OsmC"/>
    <property type="match status" value="1"/>
</dbReference>
<accession>A0A1M4W045</accession>
<dbReference type="PANTHER" id="PTHR35368">
    <property type="entry name" value="HYDROPEROXIDE REDUCTASE"/>
    <property type="match status" value="1"/>
</dbReference>
<sequence length="171" mass="18802">MTKIATFALFILLAVNSYAQNDSIDNPAIYAVKAEISELKNRTLECKVRDHTVFVDQPKVFGADDLGPTPPEMLAIAYGSCVVSTMQLLALQRNLTITDIFVEVEGHIDFSKALGISNTNRAGFSGLNLKIRFDSDMIKSEKESFINDVLKIGAAIDNVDNPTPVKYEITD</sequence>
<dbReference type="InterPro" id="IPR015946">
    <property type="entry name" value="KH_dom-like_a/b"/>
</dbReference>
<dbReference type="SUPFAM" id="SSF82784">
    <property type="entry name" value="OsmC-like"/>
    <property type="match status" value="1"/>
</dbReference>
<evidence type="ECO:0000313" key="3">
    <source>
        <dbReference type="Proteomes" id="UP000184480"/>
    </source>
</evidence>
<protein>
    <submittedName>
        <fullName evidence="2">OsmC-like protein</fullName>
    </submittedName>
</protein>
<evidence type="ECO:0000256" key="1">
    <source>
        <dbReference type="SAM" id="SignalP"/>
    </source>
</evidence>
<dbReference type="PANTHER" id="PTHR35368:SF1">
    <property type="entry name" value="HYDROPEROXIDE REDUCTASE"/>
    <property type="match status" value="1"/>
</dbReference>
<reference evidence="3" key="1">
    <citation type="submission" date="2016-11" db="EMBL/GenBank/DDBJ databases">
        <authorList>
            <person name="Varghese N."/>
            <person name="Submissions S."/>
        </authorList>
    </citation>
    <scope>NUCLEOTIDE SEQUENCE [LARGE SCALE GENOMIC DNA]</scope>
    <source>
        <strain evidence="3">DSM 27370</strain>
    </source>
</reference>
<organism evidence="2 3">
    <name type="scientific">Dysgonomonas macrotermitis</name>
    <dbReference type="NCBI Taxonomy" id="1346286"/>
    <lineage>
        <taxon>Bacteria</taxon>
        <taxon>Pseudomonadati</taxon>
        <taxon>Bacteroidota</taxon>
        <taxon>Bacteroidia</taxon>
        <taxon>Bacteroidales</taxon>
        <taxon>Dysgonomonadaceae</taxon>
        <taxon>Dysgonomonas</taxon>
    </lineage>
</organism>
<evidence type="ECO:0000313" key="2">
    <source>
        <dbReference type="EMBL" id="SHE74520.1"/>
    </source>
</evidence>
<dbReference type="STRING" id="1346286.SAMN05444362_10285"/>
<dbReference type="AlphaFoldDB" id="A0A1M4W045"/>
<dbReference type="EMBL" id="FQUC01000002">
    <property type="protein sequence ID" value="SHE74520.1"/>
    <property type="molecule type" value="Genomic_DNA"/>
</dbReference>
<feature type="signal peptide" evidence="1">
    <location>
        <begin position="1"/>
        <end position="19"/>
    </location>
</feature>
<proteinExistence type="predicted"/>
<dbReference type="RefSeq" id="WP_062176752.1">
    <property type="nucleotide sequence ID" value="NZ_BBXL01000002.1"/>
</dbReference>
<dbReference type="Gene3D" id="3.30.300.20">
    <property type="match status" value="1"/>
</dbReference>